<evidence type="ECO:0000313" key="3">
    <source>
        <dbReference type="Proteomes" id="UP000037923"/>
    </source>
</evidence>
<dbReference type="RefSeq" id="XP_015656386.1">
    <property type="nucleotide sequence ID" value="XM_015805093.1"/>
</dbReference>
<feature type="compositionally biased region" description="Basic and acidic residues" evidence="1">
    <location>
        <begin position="293"/>
        <end position="305"/>
    </location>
</feature>
<feature type="region of interest" description="Disordered" evidence="1">
    <location>
        <begin position="141"/>
        <end position="201"/>
    </location>
</feature>
<protein>
    <submittedName>
        <fullName evidence="2">Unspecified product</fullName>
    </submittedName>
</protein>
<evidence type="ECO:0000313" key="2">
    <source>
        <dbReference type="EMBL" id="KPA77947.1"/>
    </source>
</evidence>
<accession>A0A0M9FXH2</accession>
<dbReference type="GeneID" id="26907005"/>
<feature type="compositionally biased region" description="Low complexity" evidence="1">
    <location>
        <begin position="83"/>
        <end position="94"/>
    </location>
</feature>
<evidence type="ECO:0000256" key="1">
    <source>
        <dbReference type="SAM" id="MobiDB-lite"/>
    </source>
</evidence>
<feature type="compositionally biased region" description="Low complexity" evidence="1">
    <location>
        <begin position="8"/>
        <end position="18"/>
    </location>
</feature>
<feature type="compositionally biased region" description="Polar residues" evidence="1">
    <location>
        <begin position="174"/>
        <end position="185"/>
    </location>
</feature>
<reference evidence="2 3" key="1">
    <citation type="submission" date="2015-07" db="EMBL/GenBank/DDBJ databases">
        <title>High-quality genome of monoxenous trypanosomatid Leptomonas pyrrhocoris.</title>
        <authorList>
            <person name="Flegontov P."/>
            <person name="Butenko A."/>
            <person name="Firsov S."/>
            <person name="Vlcek C."/>
            <person name="Logacheva M.D."/>
            <person name="Field M."/>
            <person name="Filatov D."/>
            <person name="Flegontova O."/>
            <person name="Gerasimov E."/>
            <person name="Jackson A.P."/>
            <person name="Kelly S."/>
            <person name="Opperdoes F."/>
            <person name="O'Reilly A."/>
            <person name="Votypka J."/>
            <person name="Yurchenko V."/>
            <person name="Lukes J."/>
        </authorList>
    </citation>
    <scope>NUCLEOTIDE SEQUENCE [LARGE SCALE GENOMIC DNA]</scope>
    <source>
        <strain evidence="2">H10</strain>
    </source>
</reference>
<proteinExistence type="predicted"/>
<dbReference type="EMBL" id="LGTL01000015">
    <property type="protein sequence ID" value="KPA77947.1"/>
    <property type="molecule type" value="Genomic_DNA"/>
</dbReference>
<name>A0A0M9FXH2_LEPPY</name>
<feature type="compositionally biased region" description="Low complexity" evidence="1">
    <location>
        <begin position="48"/>
        <end position="63"/>
    </location>
</feature>
<keyword evidence="3" id="KW-1185">Reference proteome</keyword>
<dbReference type="RefSeq" id="XP_015656387.1">
    <property type="nucleotide sequence ID" value="XM_015805094.1"/>
</dbReference>
<comment type="caution">
    <text evidence="2">The sequence shown here is derived from an EMBL/GenBank/DDBJ whole genome shotgun (WGS) entry which is preliminary data.</text>
</comment>
<dbReference type="Proteomes" id="UP000037923">
    <property type="component" value="Unassembled WGS sequence"/>
</dbReference>
<dbReference type="OrthoDB" id="264183at2759"/>
<dbReference type="VEuPathDB" id="TriTrypDB:LpyrH10_15_1290"/>
<dbReference type="EMBL" id="LGTL01000015">
    <property type="protein sequence ID" value="KPA77948.1"/>
    <property type="molecule type" value="Genomic_DNA"/>
</dbReference>
<feature type="compositionally biased region" description="Polar residues" evidence="1">
    <location>
        <begin position="141"/>
        <end position="165"/>
    </location>
</feature>
<feature type="region of interest" description="Disordered" evidence="1">
    <location>
        <begin position="255"/>
        <end position="305"/>
    </location>
</feature>
<sequence length="305" mass="33922">MADAGGRTTKQTYVTKYTTDVDPRGLPDFASRGVVTGDDKDGNDDEWQQQQQSDGSRRPSQQQRRPHRGSVGAPPPPQRRPTHSPSHSASPASSMPDSTLDEVDGHRLRKKYTVTTVTTVTTTTILLPKMQEAFIFPSMTSHQMEQQPQPYPTITNGQPRLSRQQQPEDRVYQIHSTSTSASASPDRNKPLQPGSHNQQHSLNGQRLVAAPSPYGTDGPNTQTWTFNQQTANEVTTEERRGRLPTLEELGIASYFGKDGAPSQQPRPQRRAAPYTPSDRRGSGPQQQPWIASETRHEVEGGKRYY</sequence>
<gene>
    <name evidence="2" type="ORF">ABB37_06719</name>
</gene>
<feature type="region of interest" description="Disordered" evidence="1">
    <location>
        <begin position="1"/>
        <end position="101"/>
    </location>
</feature>
<dbReference type="AlphaFoldDB" id="A0A0M9FXH2"/>
<dbReference type="OMA" id="HSANDHR"/>
<organism evidence="2 3">
    <name type="scientific">Leptomonas pyrrhocoris</name>
    <name type="common">Firebug parasite</name>
    <dbReference type="NCBI Taxonomy" id="157538"/>
    <lineage>
        <taxon>Eukaryota</taxon>
        <taxon>Discoba</taxon>
        <taxon>Euglenozoa</taxon>
        <taxon>Kinetoplastea</taxon>
        <taxon>Metakinetoplastina</taxon>
        <taxon>Trypanosomatida</taxon>
        <taxon>Trypanosomatidae</taxon>
        <taxon>Leishmaniinae</taxon>
        <taxon>Leptomonas</taxon>
    </lineage>
</organism>